<sequence>MCRTLDKMFNMPLGPGPDGTFDDAELPMHSRIAIRTSFDDPAATIVCESRASGLRCTNSAGHGFFAGSDELDVY</sequence>
<dbReference type="RefSeq" id="WP_395126219.1">
    <property type="nucleotide sequence ID" value="NZ_JBIMSN010000012.1"/>
</dbReference>
<evidence type="ECO:0000313" key="2">
    <source>
        <dbReference type="EMBL" id="MFH5245378.1"/>
    </source>
</evidence>
<comment type="caution">
    <text evidence="1">The sequence shown here is derived from an EMBL/GenBank/DDBJ whole genome shotgun (WGS) entry which is preliminary data.</text>
</comment>
<dbReference type="Proteomes" id="UP001609219">
    <property type="component" value="Unassembled WGS sequence"/>
</dbReference>
<evidence type="ECO:0000313" key="4">
    <source>
        <dbReference type="Proteomes" id="UP001609219"/>
    </source>
</evidence>
<dbReference type="Proteomes" id="UP001609176">
    <property type="component" value="Unassembled WGS sequence"/>
</dbReference>
<evidence type="ECO:0000313" key="3">
    <source>
        <dbReference type="Proteomes" id="UP001609176"/>
    </source>
</evidence>
<keyword evidence="4" id="KW-1185">Reference proteome</keyword>
<protein>
    <submittedName>
        <fullName evidence="1">Uncharacterized protein</fullName>
    </submittedName>
</protein>
<proteinExistence type="predicted"/>
<dbReference type="EMBL" id="JBIMSP010000072">
    <property type="protein sequence ID" value="MFH5245378.1"/>
    <property type="molecule type" value="Genomic_DNA"/>
</dbReference>
<gene>
    <name evidence="2" type="ORF">ACHIPV_26380</name>
    <name evidence="1" type="ORF">ACHIRB_03225</name>
</gene>
<name>A0ABW7JXY2_9NOCA</name>
<evidence type="ECO:0000313" key="1">
    <source>
        <dbReference type="EMBL" id="MFH5227602.1"/>
    </source>
</evidence>
<reference evidence="3 4" key="1">
    <citation type="submission" date="2024-10" db="EMBL/GenBank/DDBJ databases">
        <authorList>
            <person name="Riesco R."/>
        </authorList>
    </citation>
    <scope>NUCLEOTIDE SEQUENCE [LARGE SCALE GENOMIC DNA]</scope>
    <source>
        <strain evidence="2 3">NCIMB 15448</strain>
        <strain evidence="1 4">NCIMB 15450</strain>
    </source>
</reference>
<dbReference type="EMBL" id="JBIMSN010000012">
    <property type="protein sequence ID" value="MFH5227602.1"/>
    <property type="molecule type" value="Genomic_DNA"/>
</dbReference>
<organism evidence="1 4">
    <name type="scientific">Antrihabitans spumae</name>
    <dbReference type="NCBI Taxonomy" id="3373370"/>
    <lineage>
        <taxon>Bacteria</taxon>
        <taxon>Bacillati</taxon>
        <taxon>Actinomycetota</taxon>
        <taxon>Actinomycetes</taxon>
        <taxon>Mycobacteriales</taxon>
        <taxon>Nocardiaceae</taxon>
        <taxon>Antrihabitans</taxon>
    </lineage>
</organism>
<accession>A0ABW7JXY2</accession>